<evidence type="ECO:0000256" key="1">
    <source>
        <dbReference type="ARBA" id="ARBA00004515"/>
    </source>
</evidence>
<dbReference type="AlphaFoldDB" id="A0A1S8YI96"/>
<keyword evidence="3" id="KW-1003">Cell membrane</keyword>
<dbReference type="OrthoDB" id="9767552at2"/>
<dbReference type="Pfam" id="PF01075">
    <property type="entry name" value="Glyco_transf_9"/>
    <property type="match status" value="1"/>
</dbReference>
<comment type="subcellular location">
    <subcellularLocation>
        <location evidence="1">Cell inner membrane</location>
        <topology evidence="1">Peripheral membrane protein</topology>
        <orientation evidence="1">Cytoplasmic side</orientation>
    </subcellularLocation>
</comment>
<keyword evidence="6 14" id="KW-0808">Transferase</keyword>
<dbReference type="Gene3D" id="3.40.50.2000">
    <property type="entry name" value="Glycogen Phosphorylase B"/>
    <property type="match status" value="2"/>
</dbReference>
<dbReference type="PANTHER" id="PTHR30160:SF19">
    <property type="entry name" value="LIPOPOLYSACCHARIDE HEPTOSYLTRANSFERASE 1"/>
    <property type="match status" value="1"/>
</dbReference>
<dbReference type="NCBIfam" id="NF008204">
    <property type="entry name" value="PRK10964.1"/>
    <property type="match status" value="1"/>
</dbReference>
<dbReference type="PANTHER" id="PTHR30160">
    <property type="entry name" value="TETRAACYLDISACCHARIDE 4'-KINASE-RELATED"/>
    <property type="match status" value="1"/>
</dbReference>
<dbReference type="EMBL" id="MRUL01000016">
    <property type="protein sequence ID" value="OON38433.1"/>
    <property type="molecule type" value="Genomic_DNA"/>
</dbReference>
<dbReference type="InterPro" id="IPR051199">
    <property type="entry name" value="LPS_LOS_Heptosyltrfase"/>
</dbReference>
<organism evidence="14 15">
    <name type="scientific">Izhakiella australiensis</name>
    <dbReference type="NCBI Taxonomy" id="1926881"/>
    <lineage>
        <taxon>Bacteria</taxon>
        <taxon>Pseudomonadati</taxon>
        <taxon>Pseudomonadota</taxon>
        <taxon>Gammaproteobacteria</taxon>
        <taxon>Enterobacterales</taxon>
        <taxon>Erwiniaceae</taxon>
        <taxon>Izhakiella</taxon>
    </lineage>
</organism>
<keyword evidence="4" id="KW-0997">Cell inner membrane</keyword>
<reference evidence="14 15" key="1">
    <citation type="submission" date="2016-12" db="EMBL/GenBank/DDBJ databases">
        <title>Izhakiella australiana sp. nov. of genus Izhakiella isolated from Australian desert.</title>
        <authorList>
            <person name="Ji M."/>
        </authorList>
    </citation>
    <scope>NUCLEOTIDE SEQUENCE [LARGE SCALE GENOMIC DNA]</scope>
    <source>
        <strain evidence="14 15">D4N98</strain>
    </source>
</reference>
<comment type="caution">
    <text evidence="14">The sequence shown here is derived from an EMBL/GenBank/DDBJ whole genome shotgun (WGS) entry which is preliminary data.</text>
</comment>
<keyword evidence="8" id="KW-0472">Membrane</keyword>
<comment type="pathway">
    <text evidence="2">Bacterial outer membrane biogenesis; LPS core biosynthesis.</text>
</comment>
<dbReference type="GO" id="GO:0008713">
    <property type="term" value="F:ADP-heptose-lipopolysaccharide heptosyltransferase activity"/>
    <property type="evidence" value="ECO:0007669"/>
    <property type="project" value="TreeGrafter"/>
</dbReference>
<name>A0A1S8YI96_9GAMM</name>
<sequence length="322" mass="36358">MKVLIVKTSSMGDVLHTLPALTDAMRAIEGIRFDWAVEENFSQIPGWHPAVERVLPVAIRRWRKNWFGSQTREERVKFKRELQLQNYDRIIDAQGLIKSAALVTRLAKGEKHGQDSRSARESFASWWYDKRHEIGKQQHAVERMRELFAKSLGYDKPETTGDYAIAGHFLSNLPADANRYLVFLHATTRDNKHWPEPRWRELIALMADSGLTIKLPWGAPHEYQRALRLAEGFDYVEVLPKMTLEQIALNLAGARAVVAVDTGLSHLTAALDRPNITLYGPTDPGLIGGYGKNQYVIRAPQGNSMSSITAESVAEQLMQVMG</sequence>
<evidence type="ECO:0000256" key="10">
    <source>
        <dbReference type="ARBA" id="ARBA00044041"/>
    </source>
</evidence>
<keyword evidence="7" id="KW-0448">Lipopolysaccharide biosynthesis</keyword>
<dbReference type="NCBIfam" id="TIGR02193">
    <property type="entry name" value="heptsyl_trn_I"/>
    <property type="match status" value="1"/>
</dbReference>
<keyword evidence="15" id="KW-1185">Reference proteome</keyword>
<dbReference type="EC" id="2.4.99.23" evidence="10"/>
<accession>A0A1S8YI96</accession>
<gene>
    <name evidence="14" type="ORF">BTJ39_18440</name>
</gene>
<dbReference type="RefSeq" id="WP_078004156.1">
    <property type="nucleotide sequence ID" value="NZ_MRUL01000016.1"/>
</dbReference>
<evidence type="ECO:0000313" key="15">
    <source>
        <dbReference type="Proteomes" id="UP000190667"/>
    </source>
</evidence>
<dbReference type="CDD" id="cd03789">
    <property type="entry name" value="GT9_LPS_heptosyltransferase"/>
    <property type="match status" value="1"/>
</dbReference>
<dbReference type="InterPro" id="IPR002201">
    <property type="entry name" value="Glyco_trans_9"/>
</dbReference>
<evidence type="ECO:0000256" key="11">
    <source>
        <dbReference type="ARBA" id="ARBA00044190"/>
    </source>
</evidence>
<protein>
    <recommendedName>
        <fullName evidence="11">Lipopolysaccharide heptosyltransferase 1</fullName>
        <ecNumber evidence="10">2.4.99.23</ecNumber>
    </recommendedName>
    <alternativeName>
        <fullName evidence="12">ADP-heptose:lipopolysaccharide heptosyltransferase I</fullName>
    </alternativeName>
</protein>
<dbReference type="InterPro" id="IPR011908">
    <property type="entry name" value="LipoPS_heptosylTferase-I"/>
</dbReference>
<evidence type="ECO:0000256" key="8">
    <source>
        <dbReference type="ARBA" id="ARBA00023136"/>
    </source>
</evidence>
<dbReference type="FunFam" id="3.40.50.2000:FF:000106">
    <property type="entry name" value="Lipopolysaccharide heptosyltransferase 1"/>
    <property type="match status" value="1"/>
</dbReference>
<dbReference type="GO" id="GO:0005886">
    <property type="term" value="C:plasma membrane"/>
    <property type="evidence" value="ECO:0007669"/>
    <property type="project" value="UniProtKB-SubCell"/>
</dbReference>
<evidence type="ECO:0000256" key="9">
    <source>
        <dbReference type="ARBA" id="ARBA00043995"/>
    </source>
</evidence>
<comment type="catalytic activity">
    <reaction evidence="13">
        <text>an alpha-Kdo-(2-&gt;4)-alpha-Kdo-(2-&gt;6)-lipid A + ADP-L-glycero-beta-D-manno-heptose = an L-alpha-D-Hep-(1-&gt;5)-[alpha-Kdo-(2-&gt;4)]-alpha-Kdo-(2-&gt;6)-lipid A + ADP + H(+)</text>
        <dbReference type="Rhea" id="RHEA:74067"/>
        <dbReference type="ChEBI" id="CHEBI:15378"/>
        <dbReference type="ChEBI" id="CHEBI:61506"/>
        <dbReference type="ChEBI" id="CHEBI:176431"/>
        <dbReference type="ChEBI" id="CHEBI:193068"/>
        <dbReference type="ChEBI" id="CHEBI:456216"/>
        <dbReference type="EC" id="2.4.99.23"/>
    </reaction>
</comment>
<dbReference type="STRING" id="1926881.BTJ39_18440"/>
<evidence type="ECO:0000256" key="5">
    <source>
        <dbReference type="ARBA" id="ARBA00022676"/>
    </source>
</evidence>
<dbReference type="GO" id="GO:0005829">
    <property type="term" value="C:cytosol"/>
    <property type="evidence" value="ECO:0007669"/>
    <property type="project" value="TreeGrafter"/>
</dbReference>
<evidence type="ECO:0000256" key="4">
    <source>
        <dbReference type="ARBA" id="ARBA00022519"/>
    </source>
</evidence>
<evidence type="ECO:0000256" key="6">
    <source>
        <dbReference type="ARBA" id="ARBA00022679"/>
    </source>
</evidence>
<dbReference type="Proteomes" id="UP000190667">
    <property type="component" value="Unassembled WGS sequence"/>
</dbReference>
<comment type="similarity">
    <text evidence="9">Belongs to the glycosyltransferase 9 family.</text>
</comment>
<evidence type="ECO:0000256" key="13">
    <source>
        <dbReference type="ARBA" id="ARBA00049201"/>
    </source>
</evidence>
<evidence type="ECO:0000256" key="3">
    <source>
        <dbReference type="ARBA" id="ARBA00022475"/>
    </source>
</evidence>
<evidence type="ECO:0000313" key="14">
    <source>
        <dbReference type="EMBL" id="OON38433.1"/>
    </source>
</evidence>
<evidence type="ECO:0000256" key="12">
    <source>
        <dbReference type="ARBA" id="ARBA00044330"/>
    </source>
</evidence>
<proteinExistence type="inferred from homology"/>
<evidence type="ECO:0000256" key="2">
    <source>
        <dbReference type="ARBA" id="ARBA00004713"/>
    </source>
</evidence>
<keyword evidence="5" id="KW-0328">Glycosyltransferase</keyword>
<dbReference type="SUPFAM" id="SSF53756">
    <property type="entry name" value="UDP-Glycosyltransferase/glycogen phosphorylase"/>
    <property type="match status" value="1"/>
</dbReference>
<dbReference type="GO" id="GO:0009244">
    <property type="term" value="P:lipopolysaccharide core region biosynthetic process"/>
    <property type="evidence" value="ECO:0007669"/>
    <property type="project" value="InterPro"/>
</dbReference>
<evidence type="ECO:0000256" key="7">
    <source>
        <dbReference type="ARBA" id="ARBA00022985"/>
    </source>
</evidence>